<dbReference type="GO" id="GO:0016798">
    <property type="term" value="F:hydrolase activity, acting on glycosyl bonds"/>
    <property type="evidence" value="ECO:0007669"/>
    <property type="project" value="UniProtKB-KW"/>
</dbReference>
<dbReference type="OrthoDB" id="9816453at2"/>
<keyword evidence="2" id="KW-0326">Glycosidase</keyword>
<dbReference type="RefSeq" id="WP_141449074.1">
    <property type="nucleotide sequence ID" value="NZ_CP041217.1"/>
</dbReference>
<gene>
    <name evidence="2" type="ORF">FFV09_17810</name>
</gene>
<feature type="domain" description="Phosphodiester glycosidase" evidence="1">
    <location>
        <begin position="173"/>
        <end position="353"/>
    </location>
</feature>
<evidence type="ECO:0000313" key="2">
    <source>
        <dbReference type="EMBL" id="QDH22532.1"/>
    </source>
</evidence>
<dbReference type="InterPro" id="IPR018711">
    <property type="entry name" value="NAGPA"/>
</dbReference>
<proteinExistence type="predicted"/>
<reference evidence="2 3" key="1">
    <citation type="submission" date="2019-06" db="EMBL/GenBank/DDBJ databases">
        <title>Saccharibacillus brassicae sp. nov., an endophytic bacterium isolated from Chinese cabbage seeds (Brassica pekinensis).</title>
        <authorList>
            <person name="Jiang L."/>
            <person name="Lee J."/>
            <person name="Kim S.W."/>
        </authorList>
    </citation>
    <scope>NUCLEOTIDE SEQUENCE [LARGE SCALE GENOMIC DNA]</scope>
    <source>
        <strain evidence="3">KCTC 43072 / ATSA2</strain>
    </source>
</reference>
<keyword evidence="3" id="KW-1185">Reference proteome</keyword>
<protein>
    <submittedName>
        <fullName evidence="2">Phosphodiester glycosidase family protein</fullName>
    </submittedName>
</protein>
<keyword evidence="2" id="KW-0378">Hydrolase</keyword>
<sequence length="354" mass="38917">MTRVQRVNRFFLLLAAPVIGLMLCLLLFPPEPVLRLNTDSYKTDKSLHPSSAKLIRDLGAAEQKAKSTSDSLQKTLSLYNETTRTMSSIVQKASIQAQRPESIYDKRIRSKLGRPIETVDSGKIRIELFRVNAVTYNGYAMKVKLKDPAAMRMSLAGEALGSSETTLRAVQRHGAVAGINAGGFADQDGKRYPLSTTVVDGKYLTGFQSSFKDLYFVGLNESGKLIGGKFNQQEQLDRLEPQFGASFVPILLKDGRKMPIPSKWKAAPKRAPRTIIGSYKDDQLIVFVIDGYNEGGRSGATLEEVQDQLYKIGVVNAYNLDGGGSSSLVMNGRVVNHPSDGTLRPVPTSFLFFD</sequence>
<dbReference type="EMBL" id="CP041217">
    <property type="protein sequence ID" value="QDH22532.1"/>
    <property type="molecule type" value="Genomic_DNA"/>
</dbReference>
<dbReference type="PANTHER" id="PTHR40446:SF2">
    <property type="entry name" value="N-ACETYLGLUCOSAMINE-1-PHOSPHODIESTER ALPHA-N-ACETYLGLUCOSAMINIDASE"/>
    <property type="match status" value="1"/>
</dbReference>
<accession>A0A4Y6UXQ9</accession>
<dbReference type="Pfam" id="PF09992">
    <property type="entry name" value="NAGPA"/>
    <property type="match status" value="1"/>
</dbReference>
<dbReference type="Proteomes" id="UP000316968">
    <property type="component" value="Chromosome"/>
</dbReference>
<evidence type="ECO:0000313" key="3">
    <source>
        <dbReference type="Proteomes" id="UP000316968"/>
    </source>
</evidence>
<name>A0A4Y6UXQ9_SACBS</name>
<evidence type="ECO:0000259" key="1">
    <source>
        <dbReference type="Pfam" id="PF09992"/>
    </source>
</evidence>
<dbReference type="KEGG" id="saca:FFV09_17810"/>
<organism evidence="2 3">
    <name type="scientific">Saccharibacillus brassicae</name>
    <dbReference type="NCBI Taxonomy" id="2583377"/>
    <lineage>
        <taxon>Bacteria</taxon>
        <taxon>Bacillati</taxon>
        <taxon>Bacillota</taxon>
        <taxon>Bacilli</taxon>
        <taxon>Bacillales</taxon>
        <taxon>Paenibacillaceae</taxon>
        <taxon>Saccharibacillus</taxon>
    </lineage>
</organism>
<dbReference type="AlphaFoldDB" id="A0A4Y6UXQ9"/>
<dbReference type="PANTHER" id="PTHR40446">
    <property type="entry name" value="N-ACETYLGLUCOSAMINE-1-PHOSPHODIESTER ALPHA-N-ACETYLGLUCOSAMINIDASE"/>
    <property type="match status" value="1"/>
</dbReference>